<dbReference type="InterPro" id="IPR037104">
    <property type="entry name" value="Annexin_sf"/>
</dbReference>
<sequence length="96" mass="11382">MIEWSGCHFLKVFKRYQSYRPCDMLQSIKKGVKGDLENVFLNLVQCIQNKPLYFADRREQPLNILNLEHTYTQTLKSFSKPGRANFSLPWKVLRSE</sequence>
<dbReference type="AlphaFoldDB" id="A0AAD4TSX1"/>
<reference evidence="1" key="1">
    <citation type="submission" date="2022-03" db="EMBL/GenBank/DDBJ databases">
        <title>Genomic analyses of argali, domestic sheep and their hybrids provide insights into chromosomal evolution, heterosis and genetic basis of agronomic traits.</title>
        <authorList>
            <person name="Li M."/>
        </authorList>
    </citation>
    <scope>NUCLEOTIDE SEQUENCE</scope>
    <source>
        <strain evidence="1">CAU-MHL-2022a</strain>
        <tissue evidence="1">Skin</tissue>
    </source>
</reference>
<dbReference type="GO" id="GO:0005544">
    <property type="term" value="F:calcium-dependent phospholipid binding"/>
    <property type="evidence" value="ECO:0007669"/>
    <property type="project" value="InterPro"/>
</dbReference>
<keyword evidence="2" id="KW-1185">Reference proteome</keyword>
<dbReference type="SUPFAM" id="SSF47874">
    <property type="entry name" value="Annexin"/>
    <property type="match status" value="1"/>
</dbReference>
<accession>A0AAD4TSX1</accession>
<gene>
    <name evidence="1" type="ORF">MG293_017361</name>
</gene>
<organism evidence="1 2">
    <name type="scientific">Ovis ammon polii</name>
    <dbReference type="NCBI Taxonomy" id="230172"/>
    <lineage>
        <taxon>Eukaryota</taxon>
        <taxon>Metazoa</taxon>
        <taxon>Chordata</taxon>
        <taxon>Craniata</taxon>
        <taxon>Vertebrata</taxon>
        <taxon>Euteleostomi</taxon>
        <taxon>Mammalia</taxon>
        <taxon>Eutheria</taxon>
        <taxon>Laurasiatheria</taxon>
        <taxon>Artiodactyla</taxon>
        <taxon>Ruminantia</taxon>
        <taxon>Pecora</taxon>
        <taxon>Bovidae</taxon>
        <taxon>Caprinae</taxon>
        <taxon>Ovis</taxon>
    </lineage>
</organism>
<evidence type="ECO:0000313" key="1">
    <source>
        <dbReference type="EMBL" id="KAI4532096.1"/>
    </source>
</evidence>
<dbReference type="Gene3D" id="1.10.220.10">
    <property type="entry name" value="Annexin"/>
    <property type="match status" value="1"/>
</dbReference>
<proteinExistence type="predicted"/>
<dbReference type="EMBL" id="JAKZEL010000022">
    <property type="protein sequence ID" value="KAI4532096.1"/>
    <property type="molecule type" value="Genomic_DNA"/>
</dbReference>
<dbReference type="Proteomes" id="UP001214576">
    <property type="component" value="Unassembled WGS sequence"/>
</dbReference>
<protein>
    <submittedName>
        <fullName evidence="1">Uncharacterized protein</fullName>
    </submittedName>
</protein>
<name>A0AAD4TSX1_OVIAM</name>
<comment type="caution">
    <text evidence="1">The sequence shown here is derived from an EMBL/GenBank/DDBJ whole genome shotgun (WGS) entry which is preliminary data.</text>
</comment>
<evidence type="ECO:0000313" key="2">
    <source>
        <dbReference type="Proteomes" id="UP001214576"/>
    </source>
</evidence>
<dbReference type="GO" id="GO:0005509">
    <property type="term" value="F:calcium ion binding"/>
    <property type="evidence" value="ECO:0007669"/>
    <property type="project" value="InterPro"/>
</dbReference>